<dbReference type="GO" id="GO:0022857">
    <property type="term" value="F:transmembrane transporter activity"/>
    <property type="evidence" value="ECO:0007669"/>
    <property type="project" value="InterPro"/>
</dbReference>
<evidence type="ECO:0008006" key="12">
    <source>
        <dbReference type="Google" id="ProtNLM"/>
    </source>
</evidence>
<comment type="subcellular location">
    <subcellularLocation>
        <location evidence="1">Membrane</location>
        <topology evidence="1">Multi-pass membrane protein</topology>
    </subcellularLocation>
</comment>
<keyword evidence="11" id="KW-1185">Reference proteome</keyword>
<dbReference type="Pfam" id="PF06738">
    <property type="entry name" value="ThrE"/>
    <property type="match status" value="1"/>
</dbReference>
<feature type="transmembrane region" description="Helical" evidence="7">
    <location>
        <begin position="651"/>
        <end position="673"/>
    </location>
</feature>
<feature type="region of interest" description="Disordered" evidence="6">
    <location>
        <begin position="390"/>
        <end position="425"/>
    </location>
</feature>
<feature type="compositionally biased region" description="Basic and acidic residues" evidence="6">
    <location>
        <begin position="338"/>
        <end position="347"/>
    </location>
</feature>
<comment type="caution">
    <text evidence="10">The sequence shown here is derived from an EMBL/GenBank/DDBJ whole genome shotgun (WGS) entry which is preliminary data.</text>
</comment>
<evidence type="ECO:0000256" key="2">
    <source>
        <dbReference type="ARBA" id="ARBA00022692"/>
    </source>
</evidence>
<feature type="compositionally biased region" description="Basic and acidic residues" evidence="6">
    <location>
        <begin position="53"/>
        <end position="88"/>
    </location>
</feature>
<feature type="transmembrane region" description="Helical" evidence="7">
    <location>
        <begin position="618"/>
        <end position="639"/>
    </location>
</feature>
<feature type="transmembrane region" description="Helical" evidence="7">
    <location>
        <begin position="800"/>
        <end position="819"/>
    </location>
</feature>
<gene>
    <name evidence="10" type="ORF">HETSPECPRED_000097</name>
</gene>
<dbReference type="AlphaFoldDB" id="A0A8H3ECR9"/>
<evidence type="ECO:0000259" key="8">
    <source>
        <dbReference type="Pfam" id="PF06738"/>
    </source>
</evidence>
<evidence type="ECO:0000256" key="4">
    <source>
        <dbReference type="ARBA" id="ARBA00023136"/>
    </source>
</evidence>
<organism evidence="10 11">
    <name type="scientific">Heterodermia speciosa</name>
    <dbReference type="NCBI Taxonomy" id="116794"/>
    <lineage>
        <taxon>Eukaryota</taxon>
        <taxon>Fungi</taxon>
        <taxon>Dikarya</taxon>
        <taxon>Ascomycota</taxon>
        <taxon>Pezizomycotina</taxon>
        <taxon>Lecanoromycetes</taxon>
        <taxon>OSLEUM clade</taxon>
        <taxon>Lecanoromycetidae</taxon>
        <taxon>Caliciales</taxon>
        <taxon>Physciaceae</taxon>
        <taxon>Heterodermia</taxon>
    </lineage>
</organism>
<feature type="region of interest" description="Disordered" evidence="6">
    <location>
        <begin position="1"/>
        <end position="150"/>
    </location>
</feature>
<feature type="region of interest" description="Disordered" evidence="6">
    <location>
        <begin position="315"/>
        <end position="376"/>
    </location>
</feature>
<proteinExistence type="inferred from homology"/>
<evidence type="ECO:0000256" key="3">
    <source>
        <dbReference type="ARBA" id="ARBA00022989"/>
    </source>
</evidence>
<keyword evidence="4 7" id="KW-0472">Membrane</keyword>
<feature type="domain" description="Threonine/Serine exporter ThrE" evidence="9">
    <location>
        <begin position="731"/>
        <end position="887"/>
    </location>
</feature>
<evidence type="ECO:0000256" key="6">
    <source>
        <dbReference type="SAM" id="MobiDB-lite"/>
    </source>
</evidence>
<feature type="transmembrane region" description="Helical" evidence="7">
    <location>
        <begin position="685"/>
        <end position="706"/>
    </location>
</feature>
<feature type="compositionally biased region" description="Low complexity" evidence="6">
    <location>
        <begin position="89"/>
        <end position="104"/>
    </location>
</feature>
<reference evidence="10" key="1">
    <citation type="submission" date="2021-03" db="EMBL/GenBank/DDBJ databases">
        <authorList>
            <person name="Tagirdzhanova G."/>
        </authorList>
    </citation>
    <scope>NUCLEOTIDE SEQUENCE</scope>
</reference>
<feature type="transmembrane region" description="Helical" evidence="7">
    <location>
        <begin position="566"/>
        <end position="587"/>
    </location>
</feature>
<dbReference type="OrthoDB" id="413008at2759"/>
<feature type="transmembrane region" description="Helical" evidence="7">
    <location>
        <begin position="593"/>
        <end position="611"/>
    </location>
</feature>
<keyword evidence="2 7" id="KW-0812">Transmembrane</keyword>
<dbReference type="Proteomes" id="UP000664521">
    <property type="component" value="Unassembled WGS sequence"/>
</dbReference>
<sequence>MASSPEHAYTPVSGQGGSSQDPSPGSSAPASRSGSRTPKKSARIHWQPEGESMDTKKQKSKFNVRDHSSLPMDEPTKPLPRDGRRDSTSSRSRSRSPMARMRTSQEVSDALKKSPIPKPSVLKRSSSDVSEKDVNGLDGVAEETDYNDMDQHSFGKVIAERTALSKAQRLSRDLGIKSAPGSQLPSPARSPPPSPSLSDQPPLNLEDIPLERLTSRRQKYGIEDDTESEESDDAQSLKKRTRFHNAARRLIRRHTGKDTRHHLFRVPAAAWSQTSLRSGQVTPQYERDHEDYVPRPKAYNEGILSSLLRLYNDQDSGPTKSSHLIQNISRRLSASKESSFKTSDKPATEASSGAVTPTTSGQATPKHQKWYYKDPSPSATPSVANLVSSSRMLAQPTAAPLTEAEESAPPVQGKKAGMRPQATRKGSSQTLYSLFNMAKSPKASDDEFKVHVHIADVLKRHQYLLKLCKALMSYGAPTHRLEEYMRMSARVLEVEGQFLYIPGCMIVSFDDSGTHTTEVRIVRTAQGVHLGKLRDAHEVYKEVVHDRIDLDEAMARLDQVVKAKDVFHPWFLVGVYGLASACVGPFAFGARPIDLPIAFLLGCLLGIMQLIIAPKSELYSNIFEITAAVLTSFLARAFGSIRNGELFCFSALAQSAIALILPGYIVLCGSLELQSRNIVAGSVRMVYAVIYSLFLGFGITIGTSFYGGISSRATSDIVCRTQNPSWYPFIFVPPFTLCLIVINQGKFKQMPVMLLIAFTGYVVNHFSAARFTSNAQIANTLGALAVGVLGNLYSRLRHGLAAAALLPAIFVQVPSGLAASGSLVSGVTSANQITNQTVNGTRPHGTTTVSGGLGVGVGDVNSMVLNVGYSMIQVAIGITVGLFLSALVVYPFGKRRSGLFSF</sequence>
<feature type="compositionally biased region" description="Low complexity" evidence="6">
    <location>
        <begin position="18"/>
        <end position="36"/>
    </location>
</feature>
<feature type="compositionally biased region" description="Acidic residues" evidence="6">
    <location>
        <begin position="223"/>
        <end position="233"/>
    </location>
</feature>
<dbReference type="InterPro" id="IPR051361">
    <property type="entry name" value="ThrE/Ser_Exporter"/>
</dbReference>
<dbReference type="Pfam" id="PF12821">
    <property type="entry name" value="ThrE_2"/>
    <property type="match status" value="1"/>
</dbReference>
<protein>
    <recommendedName>
        <fullName evidence="12">Threonine/serine exporter-like N-terminal domain-containing protein</fullName>
    </recommendedName>
</protein>
<evidence type="ECO:0000256" key="7">
    <source>
        <dbReference type="SAM" id="Phobius"/>
    </source>
</evidence>
<keyword evidence="3 7" id="KW-1133">Transmembrane helix</keyword>
<evidence type="ECO:0000313" key="11">
    <source>
        <dbReference type="Proteomes" id="UP000664521"/>
    </source>
</evidence>
<feature type="domain" description="Threonine/serine exporter-like N-terminal" evidence="8">
    <location>
        <begin position="463"/>
        <end position="705"/>
    </location>
</feature>
<feature type="compositionally biased region" description="Polar residues" evidence="6">
    <location>
        <begin position="315"/>
        <end position="337"/>
    </location>
</feature>
<name>A0A8H3ECR9_9LECA</name>
<feature type="region of interest" description="Disordered" evidence="6">
    <location>
        <begin position="166"/>
        <end position="241"/>
    </location>
</feature>
<evidence type="ECO:0000256" key="5">
    <source>
        <dbReference type="ARBA" id="ARBA00034125"/>
    </source>
</evidence>
<feature type="transmembrane region" description="Helical" evidence="7">
    <location>
        <begin position="726"/>
        <end position="743"/>
    </location>
</feature>
<feature type="transmembrane region" description="Helical" evidence="7">
    <location>
        <begin position="871"/>
        <end position="892"/>
    </location>
</feature>
<dbReference type="InterPro" id="IPR010619">
    <property type="entry name" value="ThrE-like_N"/>
</dbReference>
<evidence type="ECO:0000256" key="1">
    <source>
        <dbReference type="ARBA" id="ARBA00004141"/>
    </source>
</evidence>
<evidence type="ECO:0000313" key="10">
    <source>
        <dbReference type="EMBL" id="CAF9903042.1"/>
    </source>
</evidence>
<feature type="compositionally biased region" description="Basic and acidic residues" evidence="6">
    <location>
        <begin position="125"/>
        <end position="135"/>
    </location>
</feature>
<feature type="compositionally biased region" description="Polar residues" evidence="6">
    <location>
        <begin position="349"/>
        <end position="365"/>
    </location>
</feature>
<evidence type="ECO:0000259" key="9">
    <source>
        <dbReference type="Pfam" id="PF12821"/>
    </source>
</evidence>
<dbReference type="PANTHER" id="PTHR31082:SF4">
    <property type="entry name" value="PHEROMONE-REGULATED MEMBRANE PROTEIN 10"/>
    <property type="match status" value="1"/>
</dbReference>
<dbReference type="PANTHER" id="PTHR31082">
    <property type="entry name" value="PHEROMONE-REGULATED MEMBRANE PROTEIN 10"/>
    <property type="match status" value="1"/>
</dbReference>
<comment type="similarity">
    <text evidence="5">Belongs to the ThrE exporter (TC 2.A.79) family.</text>
</comment>
<dbReference type="InterPro" id="IPR024528">
    <property type="entry name" value="ThrE_2"/>
</dbReference>
<accession>A0A8H3ECR9</accession>
<feature type="transmembrane region" description="Helical" evidence="7">
    <location>
        <begin position="775"/>
        <end position="793"/>
    </location>
</feature>
<dbReference type="EMBL" id="CAJPDS010000001">
    <property type="protein sequence ID" value="CAF9903042.1"/>
    <property type="molecule type" value="Genomic_DNA"/>
</dbReference>